<proteinExistence type="inferred from homology"/>
<feature type="transmembrane region" description="Helical" evidence="12">
    <location>
        <begin position="554"/>
        <end position="573"/>
    </location>
</feature>
<dbReference type="InterPro" id="IPR050321">
    <property type="entry name" value="Glycosyltr_2/OpgH_subfam"/>
</dbReference>
<keyword evidence="15" id="KW-1185">Reference proteome</keyword>
<comment type="subcellular location">
    <subcellularLocation>
        <location evidence="1">Cell inner membrane</location>
        <topology evidence="1">Multi-pass membrane protein</topology>
    </subcellularLocation>
</comment>
<evidence type="ECO:0000313" key="14">
    <source>
        <dbReference type="EMBL" id="SFK02080.1"/>
    </source>
</evidence>
<comment type="caution">
    <text evidence="14">The sequence shown here is derived from an EMBL/GenBank/DDBJ whole genome shotgun (WGS) entry which is preliminary data.</text>
</comment>
<dbReference type="InterPro" id="IPR001173">
    <property type="entry name" value="Glyco_trans_2-like"/>
</dbReference>
<evidence type="ECO:0000259" key="13">
    <source>
        <dbReference type="Pfam" id="PF13632"/>
    </source>
</evidence>
<evidence type="ECO:0000256" key="12">
    <source>
        <dbReference type="SAM" id="Phobius"/>
    </source>
</evidence>
<keyword evidence="6" id="KW-0997">Cell inner membrane</keyword>
<dbReference type="PANTHER" id="PTHR43867:SF5">
    <property type="entry name" value="GLUCANS BIOSYNTHESIS GLUCOSYLTRANSFERASE H"/>
    <property type="match status" value="1"/>
</dbReference>
<evidence type="ECO:0000256" key="6">
    <source>
        <dbReference type="ARBA" id="ARBA00022519"/>
    </source>
</evidence>
<dbReference type="InterPro" id="IPR029044">
    <property type="entry name" value="Nucleotide-diphossugar_trans"/>
</dbReference>
<organism evidence="14 15">
    <name type="scientific">Pseudovibrio ascidiaceicola</name>
    <dbReference type="NCBI Taxonomy" id="285279"/>
    <lineage>
        <taxon>Bacteria</taxon>
        <taxon>Pseudomonadati</taxon>
        <taxon>Pseudomonadota</taxon>
        <taxon>Alphaproteobacteria</taxon>
        <taxon>Hyphomicrobiales</taxon>
        <taxon>Stappiaceae</taxon>
        <taxon>Pseudovibrio</taxon>
    </lineage>
</organism>
<evidence type="ECO:0000256" key="4">
    <source>
        <dbReference type="ARBA" id="ARBA00020585"/>
    </source>
</evidence>
<evidence type="ECO:0000256" key="3">
    <source>
        <dbReference type="ARBA" id="ARBA00009337"/>
    </source>
</evidence>
<keyword evidence="5" id="KW-1003">Cell membrane</keyword>
<gene>
    <name evidence="14" type="ORF">SAMN04488518_101798</name>
</gene>
<dbReference type="Pfam" id="PF13632">
    <property type="entry name" value="Glyco_trans_2_3"/>
    <property type="match status" value="1"/>
</dbReference>
<dbReference type="RefSeq" id="WP_093516853.1">
    <property type="nucleotide sequence ID" value="NZ_FOSK01000001.1"/>
</dbReference>
<dbReference type="NCBIfam" id="NF003962">
    <property type="entry name" value="PRK05454.2-5"/>
    <property type="match status" value="1"/>
</dbReference>
<dbReference type="EMBL" id="FOSK01000001">
    <property type="protein sequence ID" value="SFK02080.1"/>
    <property type="molecule type" value="Genomic_DNA"/>
</dbReference>
<feature type="transmembrane region" description="Helical" evidence="12">
    <location>
        <begin position="74"/>
        <end position="97"/>
    </location>
</feature>
<feature type="transmembrane region" description="Helical" evidence="12">
    <location>
        <begin position="398"/>
        <end position="423"/>
    </location>
</feature>
<feature type="transmembrane region" description="Helical" evidence="12">
    <location>
        <begin position="40"/>
        <end position="68"/>
    </location>
</feature>
<evidence type="ECO:0000256" key="7">
    <source>
        <dbReference type="ARBA" id="ARBA00022676"/>
    </source>
</evidence>
<keyword evidence="8" id="KW-0808">Transferase</keyword>
<evidence type="ECO:0000256" key="8">
    <source>
        <dbReference type="ARBA" id="ARBA00022679"/>
    </source>
</evidence>
<keyword evidence="11 12" id="KW-0472">Membrane</keyword>
<evidence type="ECO:0000313" key="15">
    <source>
        <dbReference type="Proteomes" id="UP000199598"/>
    </source>
</evidence>
<dbReference type="NCBIfam" id="NF003958">
    <property type="entry name" value="PRK05454.2-1"/>
    <property type="match status" value="1"/>
</dbReference>
<keyword evidence="7" id="KW-0328">Glycosyltransferase</keyword>
<evidence type="ECO:0000256" key="9">
    <source>
        <dbReference type="ARBA" id="ARBA00022692"/>
    </source>
</evidence>
<reference evidence="14 15" key="1">
    <citation type="submission" date="2016-10" db="EMBL/GenBank/DDBJ databases">
        <authorList>
            <person name="Varghese N."/>
            <person name="Submissions S."/>
        </authorList>
    </citation>
    <scope>NUCLEOTIDE SEQUENCE [LARGE SCALE GENOMIC DNA]</scope>
    <source>
        <strain evidence="14 15">DSM 16392</strain>
    </source>
</reference>
<comment type="similarity">
    <text evidence="3">Belongs to the glycosyltransferase 2 family. OpgH subfamily.</text>
</comment>
<evidence type="ECO:0000256" key="5">
    <source>
        <dbReference type="ARBA" id="ARBA00022475"/>
    </source>
</evidence>
<protein>
    <recommendedName>
        <fullName evidence="4">Glucans biosynthesis glucosyltransferase H</fullName>
    </recommendedName>
</protein>
<evidence type="ECO:0000256" key="10">
    <source>
        <dbReference type="ARBA" id="ARBA00022989"/>
    </source>
</evidence>
<feature type="transmembrane region" description="Helical" evidence="12">
    <location>
        <begin position="435"/>
        <end position="462"/>
    </location>
</feature>
<accession>A0A1I3W3R2</accession>
<dbReference type="Proteomes" id="UP000199598">
    <property type="component" value="Unassembled WGS sequence"/>
</dbReference>
<feature type="domain" description="Glycosyltransferase 2-like" evidence="13">
    <location>
        <begin position="227"/>
        <end position="447"/>
    </location>
</feature>
<evidence type="ECO:0000256" key="2">
    <source>
        <dbReference type="ARBA" id="ARBA00005001"/>
    </source>
</evidence>
<name>A0A1I3W3R2_9HYPH</name>
<keyword evidence="9 12" id="KW-0812">Transmembrane</keyword>
<dbReference type="Gene3D" id="3.90.550.10">
    <property type="entry name" value="Spore Coat Polysaccharide Biosynthesis Protein SpsA, Chain A"/>
    <property type="match status" value="1"/>
</dbReference>
<dbReference type="PANTHER" id="PTHR43867">
    <property type="entry name" value="CELLULOSE SYNTHASE CATALYTIC SUBUNIT A [UDP-FORMING]"/>
    <property type="match status" value="1"/>
</dbReference>
<dbReference type="SUPFAM" id="SSF53448">
    <property type="entry name" value="Nucleotide-diphospho-sugar transferases"/>
    <property type="match status" value="1"/>
</dbReference>
<evidence type="ECO:0000256" key="11">
    <source>
        <dbReference type="ARBA" id="ARBA00023136"/>
    </source>
</evidence>
<sequence>MTKQSRVPVENARTSLVDQLLSTNIIDKHQENKRLFRRRLIFGGLVLTSFAALTTIMVLTLFLGGFALSKVVMLLAFLVTLPWLIIGFWHAVIGLALMRFSSNSTAQVYAGTPLGTLDLRKPLQNKQTALLSCVRNEDSPEVAAKLEAMLQDLDRLEKLNGFALYILSDSNDPEHIRQEMREFSLLRARWQNQIEVFYRRREKNTGFKAGNVEDFCRNWGARHEYAVTLDADSFLSAESLCHLVSKMNANPRLGILQTLVLGLSTSSFFTRVFQWGMRLGMRSYTLGAAWWQGSSGPYWGHNAIFRIKPFTQFCMLEPLPGNDALSGPILSHDQVEAAMMSDAGYEVRVWPVEGGSYEENPPHLIEFIRRDLRWCHGNLQYFKLLREPGFKLLGRIQLGLAILMFAGSPAWLVFIAMAILTASVSAPETVAFDPFYGTILIVVIMSMVFAPKLATLAHILTVRSERREYGGFFSVSVSAFFELVYSMLLAPVMAIAHSIFIAQLFAGRKTQWGGQERQPHGIPFLLAAKKFWPQTLFGLCGVIWMMDYTFADTWLLLPVILGPLLTIPFAMITSKPVLGMSFKHSGLWALPEEKKTPLELQGLNKEQRRVELELAKANRAAATR</sequence>
<keyword evidence="10 12" id="KW-1133">Transmembrane helix</keyword>
<evidence type="ECO:0000256" key="1">
    <source>
        <dbReference type="ARBA" id="ARBA00004429"/>
    </source>
</evidence>
<comment type="pathway">
    <text evidence="2">Glycan metabolism; osmoregulated periplasmic glucan (OPG) biosynthesis.</text>
</comment>